<dbReference type="NCBIfam" id="NF000848">
    <property type="entry name" value="PRK00074.1"/>
    <property type="match status" value="1"/>
</dbReference>
<dbReference type="Pfam" id="PF00958">
    <property type="entry name" value="GMP_synt_C"/>
    <property type="match status" value="1"/>
</dbReference>
<accession>A0A6S7FUE0</accession>
<dbReference type="InterPro" id="IPR029062">
    <property type="entry name" value="Class_I_gatase-like"/>
</dbReference>
<dbReference type="NCBIfam" id="TIGR00888">
    <property type="entry name" value="guaA_Nterm"/>
    <property type="match status" value="1"/>
</dbReference>
<evidence type="ECO:0000256" key="8">
    <source>
        <dbReference type="ARBA" id="ARBA00022840"/>
    </source>
</evidence>
<dbReference type="CDD" id="cd01742">
    <property type="entry name" value="GATase1_GMP_Synthase"/>
    <property type="match status" value="1"/>
</dbReference>
<dbReference type="FunFam" id="3.40.50.620:FF:000044">
    <property type="entry name" value="GMP synthase [glutamine-hydrolyzing]"/>
    <property type="match status" value="1"/>
</dbReference>
<dbReference type="InterPro" id="IPR004739">
    <property type="entry name" value="GMP_synth_GATase"/>
</dbReference>
<protein>
    <recommendedName>
        <fullName evidence="3">GMP synthase (glutamine-hydrolyzing)</fullName>
        <ecNumber evidence="3">6.3.5.2</ecNumber>
    </recommendedName>
    <alternativeName>
        <fullName evidence="10">Glutamine amidotransferase</fullName>
    </alternativeName>
</protein>
<evidence type="ECO:0000256" key="1">
    <source>
        <dbReference type="ARBA" id="ARBA00005153"/>
    </source>
</evidence>
<dbReference type="CDD" id="cd01997">
    <property type="entry name" value="GMP_synthase_C"/>
    <property type="match status" value="1"/>
</dbReference>
<keyword evidence="9" id="KW-0315">Glutamine amidotransferase</keyword>
<comment type="caution">
    <text evidence="13">The sequence shown here is derived from an EMBL/GenBank/DDBJ whole genome shotgun (WGS) entry which is preliminary data.</text>
</comment>
<organism evidence="13 14">
    <name type="scientific">Paramuricea clavata</name>
    <name type="common">Red gorgonian</name>
    <name type="synonym">Violescent sea-whip</name>
    <dbReference type="NCBI Taxonomy" id="317549"/>
    <lineage>
        <taxon>Eukaryota</taxon>
        <taxon>Metazoa</taxon>
        <taxon>Cnidaria</taxon>
        <taxon>Anthozoa</taxon>
        <taxon>Octocorallia</taxon>
        <taxon>Malacalcyonacea</taxon>
        <taxon>Plexauridae</taxon>
        <taxon>Paramuricea</taxon>
    </lineage>
</organism>
<dbReference type="PRINTS" id="PR00099">
    <property type="entry name" value="CPSGATASE"/>
</dbReference>
<sequence length="697" mass="77024">MAAKMSKSVFRSSANGHSDLKQDISPTKQEKVVILDAGAQYGKVIDRRIRELKVDTDFLPLETPAAIIQQNKYKAIIVSGGPGSVNDVNPVWCDPEIFELEIPILGICYGHQLMNKIFGGKVEKKSSREDGQFTIHVDTTSALFCGLSSSQEVLLTHGDTVTEIAPGFREIGKSGDLIAAADNEAKKMYGVQFHPEVDLTKCGTQVFKNFLFKIAGCAGDFSMQCRVQTCIDAIKKQCDSCKILSLVSGGVDSTVCTALLTKALGASSVYAVHIDNGFMRKNESQQVVDSLQAFGLNPTVINASHTFYNAKTQLASNDMDNPVKKWYSRTLNITSEPEEKRRIIGDTFIQVANDAIKDLKLDSKTTMLAQGTLRPDLIESGSIIASSKADAIKTHHNDTDLVRALREEGKVIEPLRDFHKDEVRELGVQLGIPKDLVSRHPFPGPGLAIRVICGDLPYHKDDYGDTKLILTTIVNYSRALSTPHTSLIAIKNATSTEEQQFMKEFSEKYSVAATLLPIKSVGVQGDCRTYSYVVAISSDEKVSYEDLMTLAKLIPRICHNVNRIVYAFGERIRHPITEITQTYLSVGVLDLIKEADYLARKILRESGHMKSLSQMPVVLIPVHFDRDPISRVPSCQRSVVIRTFITNDFMTGIPATIGKEIPEEVVLDMVKQIKIIPGISRVLYDLTPKPPGTTEWE</sequence>
<keyword evidence="14" id="KW-1185">Reference proteome</keyword>
<evidence type="ECO:0000313" key="13">
    <source>
        <dbReference type="EMBL" id="CAB3979426.1"/>
    </source>
</evidence>
<comment type="pathway">
    <text evidence="1">Purine metabolism; GMP biosynthesis; GMP from XMP (L-Gln route): step 1/1.</text>
</comment>
<dbReference type="Gene3D" id="3.30.300.10">
    <property type="match status" value="2"/>
</dbReference>
<dbReference type="AlphaFoldDB" id="A0A6S7FUE0"/>
<evidence type="ECO:0000256" key="2">
    <source>
        <dbReference type="ARBA" id="ARBA00011738"/>
    </source>
</evidence>
<keyword evidence="7 11" id="KW-0658">Purine biosynthesis</keyword>
<dbReference type="PANTHER" id="PTHR11922:SF2">
    <property type="entry name" value="GMP SYNTHASE [GLUTAMINE-HYDROLYZING]"/>
    <property type="match status" value="1"/>
</dbReference>
<evidence type="ECO:0000256" key="5">
    <source>
        <dbReference type="ARBA" id="ARBA00022741"/>
    </source>
</evidence>
<evidence type="ECO:0000256" key="9">
    <source>
        <dbReference type="ARBA" id="ARBA00022962"/>
    </source>
</evidence>
<dbReference type="PRINTS" id="PR00097">
    <property type="entry name" value="ANTSNTHASEII"/>
</dbReference>
<evidence type="ECO:0000256" key="10">
    <source>
        <dbReference type="ARBA" id="ARBA00031356"/>
    </source>
</evidence>
<evidence type="ECO:0000256" key="3">
    <source>
        <dbReference type="ARBA" id="ARBA00012746"/>
    </source>
</evidence>
<dbReference type="EMBL" id="CACRXK020000197">
    <property type="protein sequence ID" value="CAB3979426.1"/>
    <property type="molecule type" value="Genomic_DNA"/>
</dbReference>
<dbReference type="SUPFAM" id="SSF52402">
    <property type="entry name" value="Adenine nucleotide alpha hydrolases-like"/>
    <property type="match status" value="1"/>
</dbReference>
<gene>
    <name evidence="13" type="ORF">PACLA_8A079097</name>
</gene>
<keyword evidence="8 11" id="KW-0067">ATP-binding</keyword>
<dbReference type="SUPFAM" id="SSF54810">
    <property type="entry name" value="GMP synthetase C-terminal dimerisation domain"/>
    <property type="match status" value="2"/>
</dbReference>
<evidence type="ECO:0000256" key="4">
    <source>
        <dbReference type="ARBA" id="ARBA00022598"/>
    </source>
</evidence>
<comment type="subunit">
    <text evidence="2">Homodimer.</text>
</comment>
<keyword evidence="6 11" id="KW-0332">GMP biosynthesis</keyword>
<evidence type="ECO:0000313" key="14">
    <source>
        <dbReference type="Proteomes" id="UP001152795"/>
    </source>
</evidence>
<name>A0A6S7FUE0_PARCT</name>
<dbReference type="Proteomes" id="UP001152795">
    <property type="component" value="Unassembled WGS sequence"/>
</dbReference>
<dbReference type="PANTHER" id="PTHR11922">
    <property type="entry name" value="GMP SYNTHASE-RELATED"/>
    <property type="match status" value="1"/>
</dbReference>
<dbReference type="Pfam" id="PF00117">
    <property type="entry name" value="GATase"/>
    <property type="match status" value="1"/>
</dbReference>
<keyword evidence="5 11" id="KW-0547">Nucleotide-binding</keyword>
<dbReference type="Gene3D" id="3.40.50.620">
    <property type="entry name" value="HUPs"/>
    <property type="match status" value="1"/>
</dbReference>
<dbReference type="Pfam" id="PF02540">
    <property type="entry name" value="NAD_synthase"/>
    <property type="match status" value="1"/>
</dbReference>
<dbReference type="SUPFAM" id="SSF52317">
    <property type="entry name" value="Class I glutamine amidotransferase-like"/>
    <property type="match status" value="1"/>
</dbReference>
<dbReference type="PRINTS" id="PR00096">
    <property type="entry name" value="GATASE"/>
</dbReference>
<dbReference type="GO" id="GO:0005524">
    <property type="term" value="F:ATP binding"/>
    <property type="evidence" value="ECO:0007669"/>
    <property type="project" value="UniProtKB-UniRule"/>
</dbReference>
<dbReference type="OrthoDB" id="1724632at2759"/>
<dbReference type="PROSITE" id="PS51273">
    <property type="entry name" value="GATASE_TYPE_1"/>
    <property type="match status" value="1"/>
</dbReference>
<dbReference type="InterPro" id="IPR014729">
    <property type="entry name" value="Rossmann-like_a/b/a_fold"/>
</dbReference>
<feature type="binding site" evidence="11">
    <location>
        <begin position="248"/>
        <end position="254"/>
    </location>
    <ligand>
        <name>ATP</name>
        <dbReference type="ChEBI" id="CHEBI:30616"/>
    </ligand>
</feature>
<keyword evidence="4" id="KW-0436">Ligase</keyword>
<feature type="region of interest" description="Disordered" evidence="12">
    <location>
        <begin position="1"/>
        <end position="22"/>
    </location>
</feature>
<evidence type="ECO:0000256" key="7">
    <source>
        <dbReference type="ARBA" id="ARBA00022755"/>
    </source>
</evidence>
<dbReference type="InterPro" id="IPR025777">
    <property type="entry name" value="GMPS_ATP_PPase_dom"/>
</dbReference>
<evidence type="ECO:0000256" key="12">
    <source>
        <dbReference type="SAM" id="MobiDB-lite"/>
    </source>
</evidence>
<reference evidence="13" key="1">
    <citation type="submission" date="2020-04" db="EMBL/GenBank/DDBJ databases">
        <authorList>
            <person name="Alioto T."/>
            <person name="Alioto T."/>
            <person name="Gomez Garrido J."/>
        </authorList>
    </citation>
    <scope>NUCLEOTIDE SEQUENCE</scope>
    <source>
        <strain evidence="13">A484AB</strain>
    </source>
</reference>
<evidence type="ECO:0000256" key="11">
    <source>
        <dbReference type="PROSITE-ProRule" id="PRU00886"/>
    </source>
</evidence>
<dbReference type="Gene3D" id="3.40.50.880">
    <property type="match status" value="1"/>
</dbReference>
<dbReference type="UniPathway" id="UPA00189">
    <property type="reaction ID" value="UER00296"/>
</dbReference>
<dbReference type="GO" id="GO:0003921">
    <property type="term" value="F:GMP synthase activity"/>
    <property type="evidence" value="ECO:0007669"/>
    <property type="project" value="InterPro"/>
</dbReference>
<dbReference type="GO" id="GO:0005829">
    <property type="term" value="C:cytosol"/>
    <property type="evidence" value="ECO:0007669"/>
    <property type="project" value="TreeGrafter"/>
</dbReference>
<dbReference type="EC" id="6.3.5.2" evidence="3"/>
<dbReference type="InterPro" id="IPR017926">
    <property type="entry name" value="GATASE"/>
</dbReference>
<dbReference type="FunFam" id="3.30.300.10:FF:000008">
    <property type="entry name" value="GMP synthase [glutamine-hydrolyzing]"/>
    <property type="match status" value="1"/>
</dbReference>
<dbReference type="FunFam" id="3.40.50.880:FF:000013">
    <property type="entry name" value="GMP synthase [glutamine-hydrolyzing]"/>
    <property type="match status" value="1"/>
</dbReference>
<proteinExistence type="predicted"/>
<dbReference type="PROSITE" id="PS51553">
    <property type="entry name" value="GMPS_ATP_PPASE"/>
    <property type="match status" value="1"/>
</dbReference>
<dbReference type="InterPro" id="IPR001674">
    <property type="entry name" value="GMP_synth_C"/>
</dbReference>
<evidence type="ECO:0000256" key="6">
    <source>
        <dbReference type="ARBA" id="ARBA00022749"/>
    </source>
</evidence>
<dbReference type="InterPro" id="IPR022310">
    <property type="entry name" value="NAD/GMP_synthase"/>
</dbReference>